<dbReference type="CDD" id="cd00060">
    <property type="entry name" value="FHA"/>
    <property type="match status" value="1"/>
</dbReference>
<dbReference type="PROSITE" id="PS50006">
    <property type="entry name" value="FHA_DOMAIN"/>
    <property type="match status" value="1"/>
</dbReference>
<dbReference type="InterPro" id="IPR000253">
    <property type="entry name" value="FHA_dom"/>
</dbReference>
<keyword evidence="1" id="KW-0597">Phosphoprotein</keyword>
<gene>
    <name evidence="3" type="ORF">GCM10009754_60250</name>
</gene>
<evidence type="ECO:0000259" key="2">
    <source>
        <dbReference type="PROSITE" id="PS50006"/>
    </source>
</evidence>
<comment type="caution">
    <text evidence="3">The sequence shown here is derived from an EMBL/GenBank/DDBJ whole genome shotgun (WGS) entry which is preliminary data.</text>
</comment>
<keyword evidence="4" id="KW-1185">Reference proteome</keyword>
<sequence>MDVGRSLPAAYGSLARGVPVSAVGTLFALSLAGGITLGPKEGRSIVFGRNRPEVHVCLGEDDPRVSRQHGTLSHREGAWWISNTGKLPIRLPGSRLLFGDEEPVPLTEGYTPLFVRGSHNREHLLEAYVTGSTGVKPPPRHEEITQPPRTWLLQADERVALIVLGQRYLLHELRPQPLSWRQAAAQLALLHPEAGWTPKRVEHVVVAVRNRLSRGGVSGLTREEVGEPVGNTLNDNLLKELLLSTTLVPPDLVLLDDLAPAD</sequence>
<dbReference type="SUPFAM" id="SSF49879">
    <property type="entry name" value="SMAD/FHA domain"/>
    <property type="match status" value="1"/>
</dbReference>
<dbReference type="Proteomes" id="UP001501116">
    <property type="component" value="Unassembled WGS sequence"/>
</dbReference>
<dbReference type="EMBL" id="BAAANN010000028">
    <property type="protein sequence ID" value="GAA1976545.1"/>
    <property type="molecule type" value="Genomic_DNA"/>
</dbReference>
<dbReference type="Pfam" id="PF00498">
    <property type="entry name" value="FHA"/>
    <property type="match status" value="1"/>
</dbReference>
<organism evidence="3 4">
    <name type="scientific">Amycolatopsis minnesotensis</name>
    <dbReference type="NCBI Taxonomy" id="337894"/>
    <lineage>
        <taxon>Bacteria</taxon>
        <taxon>Bacillati</taxon>
        <taxon>Actinomycetota</taxon>
        <taxon>Actinomycetes</taxon>
        <taxon>Pseudonocardiales</taxon>
        <taxon>Pseudonocardiaceae</taxon>
        <taxon>Amycolatopsis</taxon>
    </lineage>
</organism>
<name>A0ABN2RX94_9PSEU</name>
<dbReference type="InterPro" id="IPR008984">
    <property type="entry name" value="SMAD_FHA_dom_sf"/>
</dbReference>
<dbReference type="Gene3D" id="2.60.200.20">
    <property type="match status" value="1"/>
</dbReference>
<feature type="domain" description="FHA" evidence="2">
    <location>
        <begin position="45"/>
        <end position="96"/>
    </location>
</feature>
<evidence type="ECO:0000256" key="1">
    <source>
        <dbReference type="ARBA" id="ARBA00022553"/>
    </source>
</evidence>
<protein>
    <recommendedName>
        <fullName evidence="2">FHA domain-containing protein</fullName>
    </recommendedName>
</protein>
<evidence type="ECO:0000313" key="4">
    <source>
        <dbReference type="Proteomes" id="UP001501116"/>
    </source>
</evidence>
<evidence type="ECO:0000313" key="3">
    <source>
        <dbReference type="EMBL" id="GAA1976545.1"/>
    </source>
</evidence>
<reference evidence="3 4" key="1">
    <citation type="journal article" date="2019" name="Int. J. Syst. Evol. Microbiol.">
        <title>The Global Catalogue of Microorganisms (GCM) 10K type strain sequencing project: providing services to taxonomists for standard genome sequencing and annotation.</title>
        <authorList>
            <consortium name="The Broad Institute Genomics Platform"/>
            <consortium name="The Broad Institute Genome Sequencing Center for Infectious Disease"/>
            <person name="Wu L."/>
            <person name="Ma J."/>
        </authorList>
    </citation>
    <scope>NUCLEOTIDE SEQUENCE [LARGE SCALE GENOMIC DNA]</scope>
    <source>
        <strain evidence="3 4">JCM 14545</strain>
    </source>
</reference>
<dbReference type="RefSeq" id="WP_344426366.1">
    <property type="nucleotide sequence ID" value="NZ_BAAANN010000028.1"/>
</dbReference>
<proteinExistence type="predicted"/>
<accession>A0ABN2RX94</accession>